<accession>A0A2I1FY53</accession>
<reference evidence="2 3" key="1">
    <citation type="submission" date="2015-10" db="EMBL/GenBank/DDBJ databases">
        <title>Genome analyses suggest a sexual origin of heterokaryosis in a supposedly ancient asexual fungus.</title>
        <authorList>
            <person name="Ropars J."/>
            <person name="Sedzielewska K."/>
            <person name="Noel J."/>
            <person name="Charron P."/>
            <person name="Farinelli L."/>
            <person name="Marton T."/>
            <person name="Kruger M."/>
            <person name="Pelin A."/>
            <person name="Brachmann A."/>
            <person name="Corradi N."/>
        </authorList>
    </citation>
    <scope>NUCLEOTIDE SEQUENCE [LARGE SCALE GENOMIC DNA]</scope>
    <source>
        <strain evidence="2 3">A4</strain>
    </source>
</reference>
<keyword evidence="3" id="KW-1185">Reference proteome</keyword>
<keyword evidence="1" id="KW-0175">Coiled coil</keyword>
<evidence type="ECO:0000256" key="1">
    <source>
        <dbReference type="SAM" id="Coils"/>
    </source>
</evidence>
<dbReference type="Proteomes" id="UP000234323">
    <property type="component" value="Unassembled WGS sequence"/>
</dbReference>
<protein>
    <submittedName>
        <fullName evidence="2">Uncharacterized protein</fullName>
    </submittedName>
</protein>
<evidence type="ECO:0000313" key="2">
    <source>
        <dbReference type="EMBL" id="PKY39309.1"/>
    </source>
</evidence>
<dbReference type="EMBL" id="LLXI01000059">
    <property type="protein sequence ID" value="PKY39309.1"/>
    <property type="molecule type" value="Genomic_DNA"/>
</dbReference>
<gene>
    <name evidence="2" type="ORF">RhiirA4_452481</name>
</gene>
<organism evidence="2 3">
    <name type="scientific">Rhizophagus irregularis</name>
    <dbReference type="NCBI Taxonomy" id="588596"/>
    <lineage>
        <taxon>Eukaryota</taxon>
        <taxon>Fungi</taxon>
        <taxon>Fungi incertae sedis</taxon>
        <taxon>Mucoromycota</taxon>
        <taxon>Glomeromycotina</taxon>
        <taxon>Glomeromycetes</taxon>
        <taxon>Glomerales</taxon>
        <taxon>Glomeraceae</taxon>
        <taxon>Rhizophagus</taxon>
    </lineage>
</organism>
<comment type="caution">
    <text evidence="2">The sequence shown here is derived from an EMBL/GenBank/DDBJ whole genome shotgun (WGS) entry which is preliminary data.</text>
</comment>
<proteinExistence type="predicted"/>
<feature type="coiled-coil region" evidence="1">
    <location>
        <begin position="48"/>
        <end position="75"/>
    </location>
</feature>
<dbReference type="VEuPathDB" id="FungiDB:RhiirFUN_019052"/>
<name>A0A2I1FY53_9GLOM</name>
<dbReference type="AlphaFoldDB" id="A0A2I1FY53"/>
<evidence type="ECO:0000313" key="3">
    <source>
        <dbReference type="Proteomes" id="UP000234323"/>
    </source>
</evidence>
<sequence length="128" mass="14821">MIEGLAEAFTANILNEITKFQIENDSLIQDIQMLKSSNAVLLLEKRNFISQINELTELKAENESLKTETRALHSEVYKLQRKVFKEFRENMSKSNKRLYLALTSDNSIEAEADKNQDEYIEIKSESTD</sequence>